<feature type="transmembrane region" description="Helical" evidence="5">
    <location>
        <begin position="386"/>
        <end position="409"/>
    </location>
</feature>
<organism evidence="7 8">
    <name type="scientific">Klenkia taihuensis</name>
    <dbReference type="NCBI Taxonomy" id="1225127"/>
    <lineage>
        <taxon>Bacteria</taxon>
        <taxon>Bacillati</taxon>
        <taxon>Actinomycetota</taxon>
        <taxon>Actinomycetes</taxon>
        <taxon>Geodermatophilales</taxon>
        <taxon>Geodermatophilaceae</taxon>
        <taxon>Klenkia</taxon>
    </lineage>
</organism>
<dbReference type="GO" id="GO:0055085">
    <property type="term" value="P:transmembrane transport"/>
    <property type="evidence" value="ECO:0007669"/>
    <property type="project" value="InterPro"/>
</dbReference>
<dbReference type="EMBL" id="FOMD01000003">
    <property type="protein sequence ID" value="SFD17575.1"/>
    <property type="molecule type" value="Genomic_DNA"/>
</dbReference>
<dbReference type="STRING" id="1225127.SAMN05661030_2625"/>
<feature type="transmembrane region" description="Helical" evidence="5">
    <location>
        <begin position="311"/>
        <end position="334"/>
    </location>
</feature>
<dbReference type="RefSeq" id="WP_229827430.1">
    <property type="nucleotide sequence ID" value="NZ_BNAC01000001.1"/>
</dbReference>
<dbReference type="GO" id="GO:0016020">
    <property type="term" value="C:membrane"/>
    <property type="evidence" value="ECO:0007669"/>
    <property type="project" value="UniProtKB-SubCell"/>
</dbReference>
<evidence type="ECO:0000259" key="6">
    <source>
        <dbReference type="Pfam" id="PF00324"/>
    </source>
</evidence>
<dbReference type="PANTHER" id="PTHR42770:SF7">
    <property type="entry name" value="MEMBRANE PROTEIN"/>
    <property type="match status" value="1"/>
</dbReference>
<dbReference type="Pfam" id="PF00324">
    <property type="entry name" value="AA_permease"/>
    <property type="match status" value="1"/>
</dbReference>
<dbReference type="InterPro" id="IPR004841">
    <property type="entry name" value="AA-permease/SLC12A_dom"/>
</dbReference>
<feature type="transmembrane region" description="Helical" evidence="5">
    <location>
        <begin position="135"/>
        <end position="154"/>
    </location>
</feature>
<evidence type="ECO:0000256" key="2">
    <source>
        <dbReference type="ARBA" id="ARBA00022692"/>
    </source>
</evidence>
<reference evidence="8" key="1">
    <citation type="submission" date="2016-10" db="EMBL/GenBank/DDBJ databases">
        <authorList>
            <person name="Varghese N."/>
            <person name="Submissions S."/>
        </authorList>
    </citation>
    <scope>NUCLEOTIDE SEQUENCE [LARGE SCALE GENOMIC DNA]</scope>
    <source>
        <strain evidence="8">DSM 45962</strain>
    </source>
</reference>
<evidence type="ECO:0000313" key="8">
    <source>
        <dbReference type="Proteomes" id="UP000199022"/>
    </source>
</evidence>
<evidence type="ECO:0000256" key="3">
    <source>
        <dbReference type="ARBA" id="ARBA00022989"/>
    </source>
</evidence>
<keyword evidence="4 5" id="KW-0472">Membrane</keyword>
<protein>
    <submittedName>
        <fullName evidence="7">Amino acid/polyamine/organocation transporter, APC superfamily (TC 2.A.3)</fullName>
    </submittedName>
</protein>
<feature type="transmembrane region" description="Helical" evidence="5">
    <location>
        <begin position="104"/>
        <end position="123"/>
    </location>
</feature>
<dbReference type="InterPro" id="IPR050367">
    <property type="entry name" value="APC_superfamily"/>
</dbReference>
<dbReference type="PIRSF" id="PIRSF006060">
    <property type="entry name" value="AA_transporter"/>
    <property type="match status" value="1"/>
</dbReference>
<name>A0A1I1Q6A5_9ACTN</name>
<feature type="transmembrane region" description="Helical" evidence="5">
    <location>
        <begin position="421"/>
        <end position="441"/>
    </location>
</feature>
<proteinExistence type="predicted"/>
<keyword evidence="8" id="KW-1185">Reference proteome</keyword>
<keyword evidence="3 5" id="KW-1133">Transmembrane helix</keyword>
<dbReference type="Gene3D" id="1.20.1740.10">
    <property type="entry name" value="Amino acid/polyamine transporter I"/>
    <property type="match status" value="1"/>
</dbReference>
<evidence type="ECO:0000256" key="1">
    <source>
        <dbReference type="ARBA" id="ARBA00004141"/>
    </source>
</evidence>
<feature type="transmembrane region" description="Helical" evidence="5">
    <location>
        <begin position="355"/>
        <end position="380"/>
    </location>
</feature>
<sequence length="509" mass="51961">MADPVESKGGLRRSLSVWQAIGLSVALMAPSMAANINPQGTAGTVGRAVPLAFLLAAVGVLLVAYGFVRLCQHFQHAGSVYAFVGATLGPRAGLFSGFGLLGTYCFYGVVTSSATGIFGTAFLQQVGIWPNPPTWGPFVLVAVALVAAYLLTVVPAKRGTSVLLTVEGVTVALILVIVAVVLVRLLGGSTPDSGTFAGGSFTLDVFTVAPGTDASAVFLGVVFGFLSFAGFEAAATLGEEARNPRRDIPRAILGTAVFGGVYFVVVTAVEMMAFGTDDAGVAAFTSSSSLLGDIGTAYIGSWIGEAITLGAAISAFGCCLACVVGASRLVFAFARDTAPAERSAAGLAAVNREGVPARAALASTVVMAAIVLVCALFFGAQAEDTFLWSGTIGTLILLVTYVLTTVGAIRLVFVQKRLPGVPMWQVVIPVAALVVLGYTIVRNVFPYPAYADGAPFWFPVVAGVWLLAGLVAVLAAPALARRAGQALMAAELGSREPERTGPGAGKVGG</sequence>
<feature type="transmembrane region" description="Helical" evidence="5">
    <location>
        <begin position="74"/>
        <end position="92"/>
    </location>
</feature>
<evidence type="ECO:0000256" key="4">
    <source>
        <dbReference type="ARBA" id="ARBA00023136"/>
    </source>
</evidence>
<comment type="subcellular location">
    <subcellularLocation>
        <location evidence="1">Membrane</location>
        <topology evidence="1">Multi-pass membrane protein</topology>
    </subcellularLocation>
</comment>
<dbReference type="AlphaFoldDB" id="A0A1I1Q6A5"/>
<accession>A0A1I1Q6A5</accession>
<dbReference type="Proteomes" id="UP000199022">
    <property type="component" value="Unassembled WGS sequence"/>
</dbReference>
<feature type="transmembrane region" description="Helical" evidence="5">
    <location>
        <begin position="161"/>
        <end position="186"/>
    </location>
</feature>
<evidence type="ECO:0000313" key="7">
    <source>
        <dbReference type="EMBL" id="SFD17575.1"/>
    </source>
</evidence>
<feature type="transmembrane region" description="Helical" evidence="5">
    <location>
        <begin position="250"/>
        <end position="269"/>
    </location>
</feature>
<dbReference type="PANTHER" id="PTHR42770">
    <property type="entry name" value="AMINO ACID TRANSPORTER-RELATED"/>
    <property type="match status" value="1"/>
</dbReference>
<feature type="transmembrane region" description="Helical" evidence="5">
    <location>
        <begin position="456"/>
        <end position="480"/>
    </location>
</feature>
<keyword evidence="2 5" id="KW-0812">Transmembrane</keyword>
<gene>
    <name evidence="7" type="ORF">SAMN05661030_2625</name>
</gene>
<feature type="transmembrane region" description="Helical" evidence="5">
    <location>
        <begin position="48"/>
        <end position="68"/>
    </location>
</feature>
<feature type="transmembrane region" description="Helical" evidence="5">
    <location>
        <begin position="216"/>
        <end position="238"/>
    </location>
</feature>
<evidence type="ECO:0000256" key="5">
    <source>
        <dbReference type="SAM" id="Phobius"/>
    </source>
</evidence>
<feature type="domain" description="Amino acid permease/ SLC12A" evidence="6">
    <location>
        <begin position="42"/>
        <end position="417"/>
    </location>
</feature>
<feature type="transmembrane region" description="Helical" evidence="5">
    <location>
        <begin position="17"/>
        <end position="36"/>
    </location>
</feature>